<keyword evidence="1" id="KW-0489">Methyltransferase</keyword>
<proteinExistence type="predicted"/>
<dbReference type="PROSITE" id="PS51683">
    <property type="entry name" value="SAM_OMT_II"/>
    <property type="match status" value="1"/>
</dbReference>
<dbReference type="OrthoDB" id="2410195at2759"/>
<dbReference type="InterPro" id="IPR012967">
    <property type="entry name" value="COMT_dimerisation"/>
</dbReference>
<dbReference type="Pfam" id="PF08100">
    <property type="entry name" value="Dimerisation"/>
    <property type="match status" value="1"/>
</dbReference>
<dbReference type="AlphaFoldDB" id="A0A484FGI7"/>
<gene>
    <name evidence="7" type="ORF">Cob_v010285</name>
</gene>
<evidence type="ECO:0000259" key="5">
    <source>
        <dbReference type="Pfam" id="PF00891"/>
    </source>
</evidence>
<dbReference type="InterPro" id="IPR016461">
    <property type="entry name" value="COMT-like"/>
</dbReference>
<dbReference type="InterPro" id="IPR001077">
    <property type="entry name" value="COMT_C"/>
</dbReference>
<evidence type="ECO:0000256" key="1">
    <source>
        <dbReference type="ARBA" id="ARBA00022603"/>
    </source>
</evidence>
<name>A0A484FGI7_COLOR</name>
<feature type="domain" description="O-methyltransferase dimerisation" evidence="6">
    <location>
        <begin position="66"/>
        <end position="134"/>
    </location>
</feature>
<dbReference type="EMBL" id="AMCV02000033">
    <property type="protein sequence ID" value="TDZ16685.1"/>
    <property type="molecule type" value="Genomic_DNA"/>
</dbReference>
<dbReference type="Gene3D" id="3.40.50.150">
    <property type="entry name" value="Vaccinia Virus protein VP39"/>
    <property type="match status" value="1"/>
</dbReference>
<dbReference type="SUPFAM" id="SSF53335">
    <property type="entry name" value="S-adenosyl-L-methionine-dependent methyltransferases"/>
    <property type="match status" value="1"/>
</dbReference>
<evidence type="ECO:0000256" key="4">
    <source>
        <dbReference type="PIRSR" id="PIRSR005739-1"/>
    </source>
</evidence>
<dbReference type="GO" id="GO:0008171">
    <property type="term" value="F:O-methyltransferase activity"/>
    <property type="evidence" value="ECO:0007669"/>
    <property type="project" value="InterPro"/>
</dbReference>
<keyword evidence="8" id="KW-1185">Reference proteome</keyword>
<evidence type="ECO:0000259" key="6">
    <source>
        <dbReference type="Pfam" id="PF08100"/>
    </source>
</evidence>
<dbReference type="GO" id="GO:0032259">
    <property type="term" value="P:methylation"/>
    <property type="evidence" value="ECO:0007669"/>
    <property type="project" value="UniProtKB-KW"/>
</dbReference>
<evidence type="ECO:0000256" key="2">
    <source>
        <dbReference type="ARBA" id="ARBA00022679"/>
    </source>
</evidence>
<keyword evidence="2" id="KW-0808">Transferase</keyword>
<dbReference type="Gene3D" id="1.10.10.10">
    <property type="entry name" value="Winged helix-like DNA-binding domain superfamily/Winged helix DNA-binding domain"/>
    <property type="match status" value="1"/>
</dbReference>
<dbReference type="PANTHER" id="PTHR43712">
    <property type="entry name" value="PUTATIVE (AFU_ORTHOLOGUE AFUA_4G14580)-RELATED"/>
    <property type="match status" value="1"/>
</dbReference>
<dbReference type="GO" id="GO:0046983">
    <property type="term" value="F:protein dimerization activity"/>
    <property type="evidence" value="ECO:0007669"/>
    <property type="project" value="InterPro"/>
</dbReference>
<evidence type="ECO:0000313" key="7">
    <source>
        <dbReference type="EMBL" id="TDZ16685.1"/>
    </source>
</evidence>
<dbReference type="InterPro" id="IPR036390">
    <property type="entry name" value="WH_DNA-bd_sf"/>
</dbReference>
<dbReference type="PANTHER" id="PTHR43712:SF8">
    <property type="entry name" value="O-METHYLTRANSFERASE AF390-400"/>
    <property type="match status" value="1"/>
</dbReference>
<accession>A0A484FGI7</accession>
<dbReference type="Pfam" id="PF00891">
    <property type="entry name" value="Methyltransf_2"/>
    <property type="match status" value="1"/>
</dbReference>
<dbReference type="InterPro" id="IPR029063">
    <property type="entry name" value="SAM-dependent_MTases_sf"/>
</dbReference>
<organism evidence="7 8">
    <name type="scientific">Colletotrichum orbiculare (strain 104-T / ATCC 96160 / CBS 514.97 / LARS 414 / MAFF 240422)</name>
    <name type="common">Cucumber anthracnose fungus</name>
    <name type="synonym">Colletotrichum lagenarium</name>
    <dbReference type="NCBI Taxonomy" id="1213857"/>
    <lineage>
        <taxon>Eukaryota</taxon>
        <taxon>Fungi</taxon>
        <taxon>Dikarya</taxon>
        <taxon>Ascomycota</taxon>
        <taxon>Pezizomycotina</taxon>
        <taxon>Sordariomycetes</taxon>
        <taxon>Hypocreomycetidae</taxon>
        <taxon>Glomerellales</taxon>
        <taxon>Glomerellaceae</taxon>
        <taxon>Colletotrichum</taxon>
        <taxon>Colletotrichum orbiculare species complex</taxon>
    </lineage>
</organism>
<feature type="domain" description="O-methyltransferase C-terminal" evidence="5">
    <location>
        <begin position="180"/>
        <end position="379"/>
    </location>
</feature>
<protein>
    <submittedName>
        <fullName evidence="7">O-methyltransferase</fullName>
    </submittedName>
</protein>
<comment type="caution">
    <text evidence="7">The sequence shown here is derived from an EMBL/GenBank/DDBJ whole genome shotgun (WGS) entry which is preliminary data.</text>
</comment>
<reference evidence="8" key="1">
    <citation type="journal article" date="2013" name="New Phytol.">
        <title>Comparative genomic and transcriptomic analyses reveal the hemibiotrophic stage shift of Colletotrichum fungi.</title>
        <authorList>
            <person name="Gan P."/>
            <person name="Ikeda K."/>
            <person name="Irieda H."/>
            <person name="Narusaka M."/>
            <person name="O'Connell R.J."/>
            <person name="Narusaka Y."/>
            <person name="Takano Y."/>
            <person name="Kubo Y."/>
            <person name="Shirasu K."/>
        </authorList>
    </citation>
    <scope>NUCLEOTIDE SEQUENCE [LARGE SCALE GENOMIC DNA]</scope>
    <source>
        <strain evidence="8">104-T / ATCC 96160 / CBS 514.97 / LARS 414 / MAFF 240422</strain>
    </source>
</reference>
<dbReference type="Proteomes" id="UP000014480">
    <property type="component" value="Unassembled WGS sequence"/>
</dbReference>
<evidence type="ECO:0000256" key="3">
    <source>
        <dbReference type="ARBA" id="ARBA00022691"/>
    </source>
</evidence>
<evidence type="ECO:0000313" key="8">
    <source>
        <dbReference type="Proteomes" id="UP000014480"/>
    </source>
</evidence>
<feature type="active site" description="Proton acceptor" evidence="4">
    <location>
        <position position="308"/>
    </location>
</feature>
<reference evidence="8" key="2">
    <citation type="journal article" date="2019" name="Mol. Plant Microbe Interact.">
        <title>Genome sequence resources for four phytopathogenic fungi from the Colletotrichum orbiculare species complex.</title>
        <authorList>
            <person name="Gan P."/>
            <person name="Tsushima A."/>
            <person name="Narusaka M."/>
            <person name="Narusaka Y."/>
            <person name="Takano Y."/>
            <person name="Kubo Y."/>
            <person name="Shirasu K."/>
        </authorList>
    </citation>
    <scope>GENOME REANNOTATION</scope>
    <source>
        <strain evidence="8">104-T / ATCC 96160 / CBS 514.97 / LARS 414 / MAFF 240422</strain>
    </source>
</reference>
<keyword evidence="3" id="KW-0949">S-adenosyl-L-methionine</keyword>
<dbReference type="PIRSF" id="PIRSF005739">
    <property type="entry name" value="O-mtase"/>
    <property type="match status" value="1"/>
</dbReference>
<dbReference type="SUPFAM" id="SSF46785">
    <property type="entry name" value="Winged helix' DNA-binding domain"/>
    <property type="match status" value="1"/>
</dbReference>
<dbReference type="InterPro" id="IPR036388">
    <property type="entry name" value="WH-like_DNA-bd_sf"/>
</dbReference>
<sequence>MSSVSRPNMSATASVIASLDELDASLFEDKADRVRVRDALYGALRRFQTPWNIGWDHVVTANGGTAAIKALIDAGVFEKWAEAGGGPMTCAEIAKLVDADELLIRRLMRCVAGQFLITETDLDTYARTPWAEALGDDHALRAWYGGFYTELVNPLLRSLPGFLKASGYRNPTDHDDCNFQFWKGAGATFFGHVASNPLLTTDFNDAMEGNSRGNLTDWPDVYPTEQLLEGLKPDRAVVVDVGGGKGHDLIKFHVKHPQIPTSGLVLQDLPGILKDVPGDYKLETREYDFFTPQPVTGARAYFMHGVLHDWPDVKTVEILRVVAAAMEKGYSKLLVHENMVNERGAVARVTSLDMLMMAGLAAAERTEGQWADVITGAGLRIVKIWRGMDRGECIIEAELA</sequence>